<dbReference type="InterPro" id="IPR036236">
    <property type="entry name" value="Znf_C2H2_sf"/>
</dbReference>
<dbReference type="Proteomes" id="UP001487740">
    <property type="component" value="Unassembled WGS sequence"/>
</dbReference>
<dbReference type="SMART" id="SM00355">
    <property type="entry name" value="ZnF_C2H2"/>
    <property type="match status" value="3"/>
</dbReference>
<feature type="compositionally biased region" description="Basic residues" evidence="6">
    <location>
        <begin position="666"/>
        <end position="680"/>
    </location>
</feature>
<feature type="region of interest" description="Disordered" evidence="6">
    <location>
        <begin position="602"/>
        <end position="632"/>
    </location>
</feature>
<evidence type="ECO:0000256" key="2">
    <source>
        <dbReference type="ARBA" id="ARBA00022737"/>
    </source>
</evidence>
<dbReference type="PROSITE" id="PS00028">
    <property type="entry name" value="ZINC_FINGER_C2H2_1"/>
    <property type="match status" value="2"/>
</dbReference>
<evidence type="ECO:0000256" key="4">
    <source>
        <dbReference type="ARBA" id="ARBA00022833"/>
    </source>
</evidence>
<dbReference type="PANTHER" id="PTHR24379:SF121">
    <property type="entry name" value="C2H2-TYPE DOMAIN-CONTAINING PROTEIN"/>
    <property type="match status" value="1"/>
</dbReference>
<dbReference type="SUPFAM" id="SSF57667">
    <property type="entry name" value="beta-beta-alpha zinc fingers"/>
    <property type="match status" value="2"/>
</dbReference>
<feature type="region of interest" description="Disordered" evidence="6">
    <location>
        <begin position="543"/>
        <end position="563"/>
    </location>
</feature>
<dbReference type="GO" id="GO:0008270">
    <property type="term" value="F:zinc ion binding"/>
    <property type="evidence" value="ECO:0007669"/>
    <property type="project" value="UniProtKB-KW"/>
</dbReference>
<feature type="region of interest" description="Disordered" evidence="6">
    <location>
        <begin position="1222"/>
        <end position="1270"/>
    </location>
</feature>
<dbReference type="PROSITE" id="PS50157">
    <property type="entry name" value="ZINC_FINGER_C2H2_2"/>
    <property type="match status" value="4"/>
</dbReference>
<feature type="compositionally biased region" description="Basic and acidic residues" evidence="6">
    <location>
        <begin position="1222"/>
        <end position="1232"/>
    </location>
</feature>
<keyword evidence="4" id="KW-0862">Zinc</keyword>
<feature type="compositionally biased region" description="Basic and acidic residues" evidence="6">
    <location>
        <begin position="1261"/>
        <end position="1270"/>
    </location>
</feature>
<feature type="domain" description="C2H2-type" evidence="7">
    <location>
        <begin position="1387"/>
        <end position="1414"/>
    </location>
</feature>
<keyword evidence="9" id="KW-1185">Reference proteome</keyword>
<evidence type="ECO:0000259" key="7">
    <source>
        <dbReference type="PROSITE" id="PS50157"/>
    </source>
</evidence>
<feature type="domain" description="C2H2-type" evidence="7">
    <location>
        <begin position="1414"/>
        <end position="1441"/>
    </location>
</feature>
<feature type="domain" description="C2H2-type" evidence="7">
    <location>
        <begin position="1443"/>
        <end position="1470"/>
    </location>
</feature>
<feature type="region of interest" description="Disordered" evidence="6">
    <location>
        <begin position="1"/>
        <end position="20"/>
    </location>
</feature>
<comment type="caution">
    <text evidence="8">The sequence shown here is derived from an EMBL/GenBank/DDBJ whole genome shotgun (WGS) entry which is preliminary data.</text>
</comment>
<dbReference type="InterPro" id="IPR013087">
    <property type="entry name" value="Znf_C2H2_type"/>
</dbReference>
<name>A0AAW0T3R2_SCYPA</name>
<keyword evidence="1" id="KW-0479">Metal-binding</keyword>
<organism evidence="8 9">
    <name type="scientific">Scylla paramamosain</name>
    <name type="common">Mud crab</name>
    <dbReference type="NCBI Taxonomy" id="85552"/>
    <lineage>
        <taxon>Eukaryota</taxon>
        <taxon>Metazoa</taxon>
        <taxon>Ecdysozoa</taxon>
        <taxon>Arthropoda</taxon>
        <taxon>Crustacea</taxon>
        <taxon>Multicrustacea</taxon>
        <taxon>Malacostraca</taxon>
        <taxon>Eumalacostraca</taxon>
        <taxon>Eucarida</taxon>
        <taxon>Decapoda</taxon>
        <taxon>Pleocyemata</taxon>
        <taxon>Brachyura</taxon>
        <taxon>Eubrachyura</taxon>
        <taxon>Portunoidea</taxon>
        <taxon>Portunidae</taxon>
        <taxon>Portuninae</taxon>
        <taxon>Scylla</taxon>
    </lineage>
</organism>
<feature type="domain" description="C2H2-type" evidence="7">
    <location>
        <begin position="1499"/>
        <end position="1526"/>
    </location>
</feature>
<feature type="region of interest" description="Disordered" evidence="6">
    <location>
        <begin position="1051"/>
        <end position="1082"/>
    </location>
</feature>
<dbReference type="EMBL" id="JARAKH010000040">
    <property type="protein sequence ID" value="KAK8381607.1"/>
    <property type="molecule type" value="Genomic_DNA"/>
</dbReference>
<feature type="compositionally biased region" description="Low complexity" evidence="6">
    <location>
        <begin position="1251"/>
        <end position="1260"/>
    </location>
</feature>
<proteinExistence type="predicted"/>
<dbReference type="Gene3D" id="3.30.160.60">
    <property type="entry name" value="Classic Zinc Finger"/>
    <property type="match status" value="1"/>
</dbReference>
<evidence type="ECO:0000256" key="5">
    <source>
        <dbReference type="PROSITE-ProRule" id="PRU00042"/>
    </source>
</evidence>
<keyword evidence="3 5" id="KW-0863">Zinc-finger</keyword>
<feature type="region of interest" description="Disordered" evidence="6">
    <location>
        <begin position="664"/>
        <end position="707"/>
    </location>
</feature>
<reference evidence="8 9" key="1">
    <citation type="submission" date="2023-03" db="EMBL/GenBank/DDBJ databases">
        <title>High-quality genome of Scylla paramamosain provides insights in environmental adaptation.</title>
        <authorList>
            <person name="Zhang L."/>
        </authorList>
    </citation>
    <scope>NUCLEOTIDE SEQUENCE [LARGE SCALE GENOMIC DNA]</scope>
    <source>
        <strain evidence="8">LZ_2023a</strain>
        <tissue evidence="8">Muscle</tissue>
    </source>
</reference>
<evidence type="ECO:0000256" key="3">
    <source>
        <dbReference type="ARBA" id="ARBA00022771"/>
    </source>
</evidence>
<feature type="region of interest" description="Disordered" evidence="6">
    <location>
        <begin position="495"/>
        <end position="524"/>
    </location>
</feature>
<dbReference type="PANTHER" id="PTHR24379">
    <property type="entry name" value="KRAB AND ZINC FINGER DOMAIN-CONTAINING"/>
    <property type="match status" value="1"/>
</dbReference>
<evidence type="ECO:0000313" key="8">
    <source>
        <dbReference type="EMBL" id="KAK8381606.1"/>
    </source>
</evidence>
<dbReference type="EMBL" id="JARAKH010000040">
    <property type="protein sequence ID" value="KAK8381606.1"/>
    <property type="molecule type" value="Genomic_DNA"/>
</dbReference>
<feature type="compositionally biased region" description="Basic and acidic residues" evidence="6">
    <location>
        <begin position="616"/>
        <end position="625"/>
    </location>
</feature>
<protein>
    <recommendedName>
        <fullName evidence="7">C2H2-type domain-containing protein</fullName>
    </recommendedName>
</protein>
<sequence>MKTKTDRGGMPGCHGADRLPKPDWHLVRENQCCVTSREVEVKMAQDSAMSLKEVTHKTTAAVTTTTGRKPWEKQCRDGGDQDSPCSFVGFELDSRSAKLFSDLKQILMKNNNIKVKEVSGLNGVIRKGESTRPPLSTDGSVESENLHNLKKVLKEEKNCEYGVKKKDNLVNIEKIALHDKTCSAVEDVCFVGLEGDGLSDDDDENSTDIIIIKEIVHDDSPLVASGMQQNIDLVQPNRERVKEADLVAPYQCVDHKEPSPLVVELKPGNYAVDPEVEVMQESQYHLYAAPEIIEEVVTVEDMEGVEEVAPISSTFSTPVSSVILDHSYSSPPPPWLLQTLSQSLQSYTEGTLCSPGSALPQYSDGSECETESATSEMMNGVFACQSGDEVSVGLTDAAAALSSVPYCSVVTRVLPLSDGDGGEVSSAITTHDAVVHHSQLRDGDGINVPTSNMASPHPCITTSHISSEPGEPHQDECVGDRAVSTCFLGRVKESLINTPTSQPEGKPAQETYQSHTLDSPEDSFCNKNSKIPQMSEMNVENDAGEEIGSGDNEGSQRAGSQERMMIRSSIQLRKRKIYKLIQVPQRESINYDKISDIDTYYTNDSTSFEDDLPTSTEKKEIEKPPDLFPSSKAEKRAATKIWQVLVSQLEDCVRGITTLPPAVSVHTKKRKRSLSARKGKGSVPLQVPRKGDSRNDGVGASQDSRTSQCVKVKEEMDQATQSCFESRGAASKRKCVCFCRYNTVLPLASRRTCCGRRRVQSGCRRSSRTIRRETVAFPTDQKTFFQSLGLMEKSLYEKDVFYESLVTHRTRNVRANQIKGKDHYRMFLDNLRGDGLDQSSDKLKQPFPLTFITKQNLCKLSTRSKAMNKGSNLPWLPDGCAAEHNFEGFCDAAGSQRRSTGDSPMGQKFEFEPSLSLGDMGSSNVSKSETLPSVPFCCTDTNDNFTENCIMPKTQQDLLPELSKTSVDLEECPVCEKSSNGTCPLGHKVQMDSLSSRVLEEKGHSSLVMMEEESLHPSQVEEGVPALVVKEHDKGGCEDALPDSWSDCTMEGVTEDSPAQPSTGEHSVLTPDTMEVDEYDSDSCKSSLPDLMAIGTEKVPGVCSMFLAAAASPPSDGTSVGSVSELLKSLHPLFHDESKECDFLGFDEEPHCHRLKTSPQLGAKINATRGPGNVHSRDVCGGRSKLRQFVTVLDGQCGSVDVSEEMEELSCYAATPKADMLSRTDTSKHGMESEAEAVMSLPTKRVEAMKDPSSPTSKSPSKNERTSKLGEFDLTRNCRVNLTKLKIPKGALALERVKVDVRDSNVSPLFSSHLSPEKLIKTPGKPDSESCISLTRFSKRQNVKKIKYSELLKPNMRRSLNGMHRTEKQSPPCGSKHSRSISDGVLFRCCTCLATFRSKGALTGHLQTHEKKEFTCTECGLNFQEEVLLHSHRRLHTTAREAVLCEKCGESFSQLEDLRNHVKNHLSPKSSKCKMCNQTCKCQLASNESLDLHLKECKNRCVECSGTFVVSPSLKRNTRTHDRGKPHQCALCSDDTPHDN</sequence>
<keyword evidence="2" id="KW-0677">Repeat</keyword>
<accession>A0AAW0T3R2</accession>
<evidence type="ECO:0000256" key="6">
    <source>
        <dbReference type="SAM" id="MobiDB-lite"/>
    </source>
</evidence>
<evidence type="ECO:0000313" key="9">
    <source>
        <dbReference type="Proteomes" id="UP001487740"/>
    </source>
</evidence>
<evidence type="ECO:0000256" key="1">
    <source>
        <dbReference type="ARBA" id="ARBA00022723"/>
    </source>
</evidence>
<gene>
    <name evidence="8" type="ORF">O3P69_018593</name>
</gene>